<evidence type="ECO:0000313" key="4">
    <source>
        <dbReference type="Ensembl" id="ENSGWIP00000033509.1"/>
    </source>
</evidence>
<dbReference type="SUPFAM" id="SSF53448">
    <property type="entry name" value="Nucleotide-diphospho-sugar transferases"/>
    <property type="match status" value="1"/>
</dbReference>
<dbReference type="RefSeq" id="XP_028319320.1">
    <property type="nucleotide sequence ID" value="XM_028463519.1"/>
</dbReference>
<sequence length="507" mass="56350">MAEVDLDMDQDLQRVRQLLRDADQLHVLQFWSELSADQRRALVRELLPLEPGGLKAHCEAACRAAAAPAPGAQRSLEPVPMETFGSVRRSDPELLSSWENQGWLQVSQSRVGVLLLAGGQGTRLGVDYPKGMYDVGLPSGKTLYQLQAERILKVQQLADSRHGTKCSVPWYIMTSEFTLSRTQSFFEQNQHFGLNPSNVVMFEQRMIPSVSFDGKILLQEKWKIATAPDGNGGLYAALEDNNVLEDMRSRGVEYLQVYCVDNILVKMADPLFIGFCLSKGADCGAKVVEKAYPSEPVGVVCRMGGVSQVVEYSEIGAETAELRGPEGELMFNAGNICIHFFTRNFLQEVAQKFKDELKPHVALKKIPFIDECGNKVTPSKANGIKMEKFVFDVFPFSRTFVVLEVPREEEFSPLKNAEGSKADNPSTVRNSLLTQHTRWAMSAGARLLNQYGNSVTTHTSDAAQVEISPLVSYSGEGLEELLRGRTLTTPLLLDQRKATELQSQHHH</sequence>
<comment type="similarity">
    <text evidence="1">Belongs to the UDPGP type 1 family.</text>
</comment>
<accession>A0A8C5GPT5</accession>
<dbReference type="InterPro" id="IPR029044">
    <property type="entry name" value="Nucleotide-diphossugar_trans"/>
</dbReference>
<dbReference type="Pfam" id="PF01704">
    <property type="entry name" value="UDPGP"/>
    <property type="match status" value="1"/>
</dbReference>
<organism evidence="4 5">
    <name type="scientific">Gouania willdenowi</name>
    <name type="common">Blunt-snouted clingfish</name>
    <name type="synonym">Lepadogaster willdenowi</name>
    <dbReference type="NCBI Taxonomy" id="441366"/>
    <lineage>
        <taxon>Eukaryota</taxon>
        <taxon>Metazoa</taxon>
        <taxon>Chordata</taxon>
        <taxon>Craniata</taxon>
        <taxon>Vertebrata</taxon>
        <taxon>Euteleostomi</taxon>
        <taxon>Actinopterygii</taxon>
        <taxon>Neopterygii</taxon>
        <taxon>Teleostei</taxon>
        <taxon>Neoteleostei</taxon>
        <taxon>Acanthomorphata</taxon>
        <taxon>Ovalentaria</taxon>
        <taxon>Blenniimorphae</taxon>
        <taxon>Blenniiformes</taxon>
        <taxon>Gobiesocoidei</taxon>
        <taxon>Gobiesocidae</taxon>
        <taxon>Gobiesocinae</taxon>
        <taxon>Gouania</taxon>
    </lineage>
</organism>
<evidence type="ECO:0000313" key="5">
    <source>
        <dbReference type="Proteomes" id="UP000694680"/>
    </source>
</evidence>
<dbReference type="AlphaFoldDB" id="A0A8C5GPT5"/>
<proteinExistence type="inferred from homology"/>
<dbReference type="Ensembl" id="ENSGWIT00000036483.1">
    <property type="protein sequence ID" value="ENSGWIP00000033509.1"/>
    <property type="gene ID" value="ENSGWIG00000017258.1"/>
</dbReference>
<dbReference type="CTD" id="91373"/>
<dbReference type="PANTHER" id="PTHR11952:SF6">
    <property type="entry name" value="UDP-N-ACETYLHEXOSAMINE PYROPHOSPHORYLASE-LIKE PROTEIN 1"/>
    <property type="match status" value="1"/>
</dbReference>
<dbReference type="GeneID" id="114473750"/>
<keyword evidence="3" id="KW-0548">Nucleotidyltransferase</keyword>
<reference evidence="4" key="1">
    <citation type="submission" date="2020-06" db="EMBL/GenBank/DDBJ databases">
        <authorList>
            <consortium name="Wellcome Sanger Institute Data Sharing"/>
        </authorList>
    </citation>
    <scope>NUCLEOTIDE SEQUENCE [LARGE SCALE GENOMIC DNA]</scope>
</reference>
<dbReference type="PANTHER" id="PTHR11952">
    <property type="entry name" value="UDP- GLUCOSE PYROPHOSPHORYLASE"/>
    <property type="match status" value="1"/>
</dbReference>
<dbReference type="OrthoDB" id="532420at2759"/>
<evidence type="ECO:0000256" key="2">
    <source>
        <dbReference type="ARBA" id="ARBA00022679"/>
    </source>
</evidence>
<keyword evidence="2" id="KW-0808">Transferase</keyword>
<dbReference type="Gene3D" id="3.90.550.10">
    <property type="entry name" value="Spore Coat Polysaccharide Biosynthesis Protein SpsA, Chain A"/>
    <property type="match status" value="1"/>
</dbReference>
<dbReference type="GO" id="GO:0003977">
    <property type="term" value="F:UDP-N-acetylglucosamine diphosphorylase activity"/>
    <property type="evidence" value="ECO:0007669"/>
    <property type="project" value="TreeGrafter"/>
</dbReference>
<dbReference type="InterPro" id="IPR002618">
    <property type="entry name" value="UDPGP_fam"/>
</dbReference>
<reference evidence="4" key="3">
    <citation type="submission" date="2025-09" db="UniProtKB">
        <authorList>
            <consortium name="Ensembl"/>
        </authorList>
    </citation>
    <scope>IDENTIFICATION</scope>
</reference>
<gene>
    <name evidence="4" type="primary">uap1l1</name>
</gene>
<name>A0A8C5GPT5_GOUWI</name>
<evidence type="ECO:0008006" key="6">
    <source>
        <dbReference type="Google" id="ProtNLM"/>
    </source>
</evidence>
<reference evidence="4" key="2">
    <citation type="submission" date="2025-08" db="UniProtKB">
        <authorList>
            <consortium name="Ensembl"/>
        </authorList>
    </citation>
    <scope>IDENTIFICATION</scope>
</reference>
<protein>
    <recommendedName>
        <fullName evidence="6">UDP-N-acetylhexosamine pyrophosphorylase-like protein 1</fullName>
    </recommendedName>
</protein>
<keyword evidence="5" id="KW-1185">Reference proteome</keyword>
<dbReference type="FunFam" id="3.90.550.10:FF:000043">
    <property type="entry name" value="UDP-N-acetylhexosamine pyrophosphorylase isoform X2"/>
    <property type="match status" value="1"/>
</dbReference>
<dbReference type="InterPro" id="IPR039741">
    <property type="entry name" value="UDP-sugar_pyrophosphorylase"/>
</dbReference>
<evidence type="ECO:0000256" key="3">
    <source>
        <dbReference type="ARBA" id="ARBA00022695"/>
    </source>
</evidence>
<evidence type="ECO:0000256" key="1">
    <source>
        <dbReference type="ARBA" id="ARBA00010401"/>
    </source>
</evidence>
<dbReference type="RefSeq" id="XP_028319319.1">
    <property type="nucleotide sequence ID" value="XM_028463518.1"/>
</dbReference>
<dbReference type="CDD" id="cd04193">
    <property type="entry name" value="UDPGlcNAc_PPase"/>
    <property type="match status" value="1"/>
</dbReference>
<dbReference type="Proteomes" id="UP000694680">
    <property type="component" value="Chromosome 12"/>
</dbReference>
<dbReference type="GO" id="GO:0006048">
    <property type="term" value="P:UDP-N-acetylglucosamine biosynthetic process"/>
    <property type="evidence" value="ECO:0007669"/>
    <property type="project" value="TreeGrafter"/>
</dbReference>